<protein>
    <submittedName>
        <fullName evidence="2">Unannotated protein</fullName>
    </submittedName>
</protein>
<sequence>MNASVENHPLGATGVWSAALRYGDVAAAAEAAAELESLGYGALWVPDVGGDLFGALENLLEATSTATIATGILNLWMHTPEETAARYNEFVSGFGERLMLGIGVSHAPLANMLKEGQYKKPLARTTEYLDRLDEADPAVPVQHRMLAALGPKMLELAKDRTAGSHPYLVTPEHTARVRDALGSDRLVAPEQAVVLERDPERARFLGRTHLAGYLNLPNYSNNWKRIGFTDEDLYEGGSNRLVDALVAWGDEEAILDRVQQHRDAGADHVCVQVLTDDLLVPATAELRRLAPALIG</sequence>
<dbReference type="InterPro" id="IPR011251">
    <property type="entry name" value="Luciferase-like_dom"/>
</dbReference>
<feature type="domain" description="Luciferase-like" evidence="1">
    <location>
        <begin position="21"/>
        <end position="133"/>
    </location>
</feature>
<dbReference type="InterPro" id="IPR019922">
    <property type="entry name" value="Lucif-like_OxRdatse_MSMEG_4141"/>
</dbReference>
<accession>A0A6J7A0M4</accession>
<dbReference type="Pfam" id="PF00296">
    <property type="entry name" value="Bac_luciferase"/>
    <property type="match status" value="1"/>
</dbReference>
<dbReference type="PANTHER" id="PTHR43244">
    <property type="match status" value="1"/>
</dbReference>
<evidence type="ECO:0000313" key="2">
    <source>
        <dbReference type="EMBL" id="CAB4826406.1"/>
    </source>
</evidence>
<name>A0A6J7A0M4_9ZZZZ</name>
<dbReference type="InterPro" id="IPR050564">
    <property type="entry name" value="F420-G6PD/mer"/>
</dbReference>
<reference evidence="2" key="1">
    <citation type="submission" date="2020-05" db="EMBL/GenBank/DDBJ databases">
        <authorList>
            <person name="Chiriac C."/>
            <person name="Salcher M."/>
            <person name="Ghai R."/>
            <person name="Kavagutti S V."/>
        </authorList>
    </citation>
    <scope>NUCLEOTIDE SEQUENCE</scope>
</reference>
<gene>
    <name evidence="2" type="ORF">UFOPK3046_02050</name>
</gene>
<dbReference type="PANTHER" id="PTHR43244:SF2">
    <property type="entry name" value="CONSERVED HYPOTHETICAL ALANINE AND PROLINE-RICH PROTEIN"/>
    <property type="match status" value="1"/>
</dbReference>
<dbReference type="InterPro" id="IPR036661">
    <property type="entry name" value="Luciferase-like_sf"/>
</dbReference>
<organism evidence="2">
    <name type="scientific">freshwater metagenome</name>
    <dbReference type="NCBI Taxonomy" id="449393"/>
    <lineage>
        <taxon>unclassified sequences</taxon>
        <taxon>metagenomes</taxon>
        <taxon>ecological metagenomes</taxon>
    </lineage>
</organism>
<dbReference type="GO" id="GO:0016705">
    <property type="term" value="F:oxidoreductase activity, acting on paired donors, with incorporation or reduction of molecular oxygen"/>
    <property type="evidence" value="ECO:0007669"/>
    <property type="project" value="InterPro"/>
</dbReference>
<evidence type="ECO:0000259" key="1">
    <source>
        <dbReference type="Pfam" id="PF00296"/>
    </source>
</evidence>
<proteinExistence type="predicted"/>
<dbReference type="Gene3D" id="3.20.20.30">
    <property type="entry name" value="Luciferase-like domain"/>
    <property type="match status" value="1"/>
</dbReference>
<dbReference type="SUPFAM" id="SSF51679">
    <property type="entry name" value="Bacterial luciferase-like"/>
    <property type="match status" value="1"/>
</dbReference>
<dbReference type="NCBIfam" id="TIGR03620">
    <property type="entry name" value="F420_MSMEG_4141"/>
    <property type="match status" value="1"/>
</dbReference>
<dbReference type="AlphaFoldDB" id="A0A6J7A0M4"/>
<dbReference type="EMBL" id="CAFAAQ010000281">
    <property type="protein sequence ID" value="CAB4826406.1"/>
    <property type="molecule type" value="Genomic_DNA"/>
</dbReference>